<reference evidence="1" key="1">
    <citation type="submission" date="2023-06" db="EMBL/GenBank/DDBJ databases">
        <title>Genome-scale phylogeny and comparative genomics of the fungal order Sordariales.</title>
        <authorList>
            <consortium name="Lawrence Berkeley National Laboratory"/>
            <person name="Hensen N."/>
            <person name="Bonometti L."/>
            <person name="Westerberg I."/>
            <person name="Brannstrom I.O."/>
            <person name="Guillou S."/>
            <person name="Cros-Aarteil S."/>
            <person name="Calhoun S."/>
            <person name="Haridas S."/>
            <person name="Kuo A."/>
            <person name="Mondo S."/>
            <person name="Pangilinan J."/>
            <person name="Riley R."/>
            <person name="Labutti K."/>
            <person name="Andreopoulos B."/>
            <person name="Lipzen A."/>
            <person name="Chen C."/>
            <person name="Yanf M."/>
            <person name="Daum C."/>
            <person name="Ng V."/>
            <person name="Clum A."/>
            <person name="Steindorff A."/>
            <person name="Ohm R."/>
            <person name="Martin F."/>
            <person name="Silar P."/>
            <person name="Natvig D."/>
            <person name="Lalanne C."/>
            <person name="Gautier V."/>
            <person name="Ament-Velasquez S.L."/>
            <person name="Kruys A."/>
            <person name="Hutchinson M.I."/>
            <person name="Powell A.J."/>
            <person name="Barry K."/>
            <person name="Miller A.N."/>
            <person name="Grigoriev I.V."/>
            <person name="Debuchy R."/>
            <person name="Gladieux P."/>
            <person name="Thoren M.H."/>
            <person name="Johannesson H."/>
        </authorList>
    </citation>
    <scope>NUCLEOTIDE SEQUENCE</scope>
    <source>
        <strain evidence="1">CBS 540.89</strain>
    </source>
</reference>
<protein>
    <submittedName>
        <fullName evidence="1">Uncharacterized protein</fullName>
    </submittedName>
</protein>
<organism evidence="1 2">
    <name type="scientific">Apiosordaria backusii</name>
    <dbReference type="NCBI Taxonomy" id="314023"/>
    <lineage>
        <taxon>Eukaryota</taxon>
        <taxon>Fungi</taxon>
        <taxon>Dikarya</taxon>
        <taxon>Ascomycota</taxon>
        <taxon>Pezizomycotina</taxon>
        <taxon>Sordariomycetes</taxon>
        <taxon>Sordariomycetidae</taxon>
        <taxon>Sordariales</taxon>
        <taxon>Lasiosphaeriaceae</taxon>
        <taxon>Apiosordaria</taxon>
    </lineage>
</organism>
<dbReference type="EMBL" id="JAUKTV010000019">
    <property type="protein sequence ID" value="KAK0707155.1"/>
    <property type="molecule type" value="Genomic_DNA"/>
</dbReference>
<gene>
    <name evidence="1" type="ORF">B0T21DRAFT_377259</name>
</gene>
<evidence type="ECO:0000313" key="1">
    <source>
        <dbReference type="EMBL" id="KAK0707155.1"/>
    </source>
</evidence>
<keyword evidence="2" id="KW-1185">Reference proteome</keyword>
<dbReference type="Proteomes" id="UP001172159">
    <property type="component" value="Unassembled WGS sequence"/>
</dbReference>
<proteinExistence type="predicted"/>
<sequence>MNIYRRLGLSFYATATAGHAARHTTASFLRSSFCEQRYTISTDVSPGEDDTLFRSRLLTIWEGLSAFPKTPRWEKTLSSKTPEFWLSQIEQHTAKHFKTILSSHESPTISLLESLEWSDTATAAGVYLWVWKPRRKRTYHDSECYLYLGSASKFGAGLADKRRALLSTWPSTRQQPPKPQMRSLGMSPKSKIVTLFEVPF</sequence>
<evidence type="ECO:0000313" key="2">
    <source>
        <dbReference type="Proteomes" id="UP001172159"/>
    </source>
</evidence>
<accession>A0AA40A0R5</accession>
<dbReference type="AlphaFoldDB" id="A0AA40A0R5"/>
<name>A0AA40A0R5_9PEZI</name>
<comment type="caution">
    <text evidence="1">The sequence shown here is derived from an EMBL/GenBank/DDBJ whole genome shotgun (WGS) entry which is preliminary data.</text>
</comment>